<feature type="signal peptide" evidence="1">
    <location>
        <begin position="1"/>
        <end position="17"/>
    </location>
</feature>
<dbReference type="InterPro" id="IPR043504">
    <property type="entry name" value="Peptidase_S1_PA_chymotrypsin"/>
</dbReference>
<evidence type="ECO:0000256" key="1">
    <source>
        <dbReference type="SAM" id="SignalP"/>
    </source>
</evidence>
<feature type="non-terminal residue" evidence="3">
    <location>
        <position position="411"/>
    </location>
</feature>
<dbReference type="GO" id="GO:0006508">
    <property type="term" value="P:proteolysis"/>
    <property type="evidence" value="ECO:0007669"/>
    <property type="project" value="InterPro"/>
</dbReference>
<reference evidence="3" key="1">
    <citation type="journal article" date="2014" name="PLoS ONE">
        <title>Transcriptome-Based Identification of ABC Transporters in the Western Tarnished Plant Bug Lygus hesperus.</title>
        <authorList>
            <person name="Hull J.J."/>
            <person name="Chaney K."/>
            <person name="Geib S.M."/>
            <person name="Fabrick J.A."/>
            <person name="Brent C.S."/>
            <person name="Walsh D."/>
            <person name="Lavine L.C."/>
        </authorList>
    </citation>
    <scope>NUCLEOTIDE SEQUENCE</scope>
</reference>
<reference evidence="3" key="2">
    <citation type="submission" date="2014-07" db="EMBL/GenBank/DDBJ databases">
        <authorList>
            <person name="Hull J."/>
        </authorList>
    </citation>
    <scope>NUCLEOTIDE SEQUENCE</scope>
</reference>
<dbReference type="InterPro" id="IPR001254">
    <property type="entry name" value="Trypsin_dom"/>
</dbReference>
<protein>
    <recommendedName>
        <fullName evidence="2">Peptidase S1 domain-containing protein</fullName>
    </recommendedName>
</protein>
<gene>
    <name evidence="3" type="ORF">CM83_1436</name>
</gene>
<evidence type="ECO:0000313" key="4">
    <source>
        <dbReference type="EMBL" id="JAG65177.1"/>
    </source>
</evidence>
<dbReference type="EMBL" id="GBHO01007195">
    <property type="protein sequence ID" value="JAG36409.1"/>
    <property type="molecule type" value="Transcribed_RNA"/>
</dbReference>
<accession>A0A0A9YW28</accession>
<dbReference type="AlphaFoldDB" id="A0A0A9YW28"/>
<dbReference type="Gene3D" id="2.40.10.10">
    <property type="entry name" value="Trypsin-like serine proteases"/>
    <property type="match status" value="2"/>
</dbReference>
<dbReference type="PROSITE" id="PS50240">
    <property type="entry name" value="TRYPSIN_DOM"/>
    <property type="match status" value="1"/>
</dbReference>
<dbReference type="InterPro" id="IPR009003">
    <property type="entry name" value="Peptidase_S1_PA"/>
</dbReference>
<evidence type="ECO:0000259" key="2">
    <source>
        <dbReference type="PROSITE" id="PS50240"/>
    </source>
</evidence>
<organism evidence="3">
    <name type="scientific">Lygus hesperus</name>
    <name type="common">Western plant bug</name>
    <dbReference type="NCBI Taxonomy" id="30085"/>
    <lineage>
        <taxon>Eukaryota</taxon>
        <taxon>Metazoa</taxon>
        <taxon>Ecdysozoa</taxon>
        <taxon>Arthropoda</taxon>
        <taxon>Hexapoda</taxon>
        <taxon>Insecta</taxon>
        <taxon>Pterygota</taxon>
        <taxon>Neoptera</taxon>
        <taxon>Paraneoptera</taxon>
        <taxon>Hemiptera</taxon>
        <taxon>Heteroptera</taxon>
        <taxon>Panheteroptera</taxon>
        <taxon>Cimicomorpha</taxon>
        <taxon>Miridae</taxon>
        <taxon>Mirini</taxon>
        <taxon>Lygus</taxon>
    </lineage>
</organism>
<dbReference type="SUPFAM" id="SSF50494">
    <property type="entry name" value="Trypsin-like serine proteases"/>
    <property type="match status" value="1"/>
</dbReference>
<name>A0A0A9YW28_LYGHE</name>
<feature type="domain" description="Peptidase S1" evidence="2">
    <location>
        <begin position="11"/>
        <end position="387"/>
    </location>
</feature>
<dbReference type="EMBL" id="GBRD01000644">
    <property type="protein sequence ID" value="JAG65177.1"/>
    <property type="molecule type" value="Transcribed_RNA"/>
</dbReference>
<proteinExistence type="predicted"/>
<reference evidence="4" key="3">
    <citation type="submission" date="2014-09" db="EMBL/GenBank/DDBJ databases">
        <authorList>
            <person name="Magalhaes I.L.F."/>
            <person name="Oliveira U."/>
            <person name="Santos F.R."/>
            <person name="Vidigal T.H.D.A."/>
            <person name="Brescovit A.D."/>
            <person name="Santos A.J."/>
        </authorList>
    </citation>
    <scope>NUCLEOTIDE SEQUENCE</scope>
</reference>
<sequence length="411" mass="46084">MLHRDLALVIIVALALREHQTGEAGTKRHVVSVQHFIKGSSGFREHKGAGVLLTRRIVLTACSCVTEVQQDPITSKKSAILLESKRVLVHVGTSMDTTTMKKTEDGEAQRVEVMFKHPLCDSDFAYDFAIIIVYTHFSVKGALVVKTLHRSQTILEFLVGTLDIPRVCATFSWVSDDSAAPCVKTEFNKKQQFDLHEVEDHIFSQKERLRDLSGYRVLKMRRIKRKTKEGVNGTSHKSSATRNFLNGTSHGNLSVWNPLNETSHGRLPDKNFLKNRIDVDFVDKKFCTSLVSVCALNPHGCISGMHGLRCNEWCMRSLDCTERLCEIDTGSPVFCNKVLVGIVTRARVINCEGNNRILAVVAGFNSALHFVKTSLEAFKDEVERHLGQKSSFASRRTSCFLFVVSMINIFI</sequence>
<feature type="chain" id="PRO_5015034041" description="Peptidase S1 domain-containing protein" evidence="1">
    <location>
        <begin position="18"/>
        <end position="411"/>
    </location>
</feature>
<dbReference type="GO" id="GO:0004252">
    <property type="term" value="F:serine-type endopeptidase activity"/>
    <property type="evidence" value="ECO:0007669"/>
    <property type="project" value="InterPro"/>
</dbReference>
<keyword evidence="1" id="KW-0732">Signal</keyword>
<evidence type="ECO:0000313" key="3">
    <source>
        <dbReference type="EMBL" id="JAG36409.1"/>
    </source>
</evidence>